<evidence type="ECO:0000313" key="2">
    <source>
        <dbReference type="EMBL" id="KAJ1204599.1"/>
    </source>
</evidence>
<accession>A0AAV7VUU1</accession>
<feature type="region of interest" description="Disordered" evidence="1">
    <location>
        <begin position="1"/>
        <end position="60"/>
    </location>
</feature>
<sequence>METEWNATSGEGGGTESRKPLSYGDSTDYGGVSEVRREPVVNPKTREGTPKTSEQRAPGGAWLAQKLDHLWERVLAQPDKESEGILTIYQTP</sequence>
<keyword evidence="3" id="KW-1185">Reference proteome</keyword>
<evidence type="ECO:0000313" key="3">
    <source>
        <dbReference type="Proteomes" id="UP001066276"/>
    </source>
</evidence>
<dbReference type="EMBL" id="JANPWB010000002">
    <property type="protein sequence ID" value="KAJ1204599.1"/>
    <property type="molecule type" value="Genomic_DNA"/>
</dbReference>
<gene>
    <name evidence="2" type="ORF">NDU88_000044</name>
</gene>
<organism evidence="2 3">
    <name type="scientific">Pleurodeles waltl</name>
    <name type="common">Iberian ribbed newt</name>
    <dbReference type="NCBI Taxonomy" id="8319"/>
    <lineage>
        <taxon>Eukaryota</taxon>
        <taxon>Metazoa</taxon>
        <taxon>Chordata</taxon>
        <taxon>Craniata</taxon>
        <taxon>Vertebrata</taxon>
        <taxon>Euteleostomi</taxon>
        <taxon>Amphibia</taxon>
        <taxon>Batrachia</taxon>
        <taxon>Caudata</taxon>
        <taxon>Salamandroidea</taxon>
        <taxon>Salamandridae</taxon>
        <taxon>Pleurodelinae</taxon>
        <taxon>Pleurodeles</taxon>
    </lineage>
</organism>
<protein>
    <submittedName>
        <fullName evidence="2">Uncharacterized protein</fullName>
    </submittedName>
</protein>
<dbReference type="AlphaFoldDB" id="A0AAV7VUU1"/>
<comment type="caution">
    <text evidence="2">The sequence shown here is derived from an EMBL/GenBank/DDBJ whole genome shotgun (WGS) entry which is preliminary data.</text>
</comment>
<dbReference type="Proteomes" id="UP001066276">
    <property type="component" value="Chromosome 1_2"/>
</dbReference>
<evidence type="ECO:0000256" key="1">
    <source>
        <dbReference type="SAM" id="MobiDB-lite"/>
    </source>
</evidence>
<proteinExistence type="predicted"/>
<reference evidence="2" key="1">
    <citation type="journal article" date="2022" name="bioRxiv">
        <title>Sequencing and chromosome-scale assembly of the giantPleurodeles waltlgenome.</title>
        <authorList>
            <person name="Brown T."/>
            <person name="Elewa A."/>
            <person name="Iarovenko S."/>
            <person name="Subramanian E."/>
            <person name="Araus A.J."/>
            <person name="Petzold A."/>
            <person name="Susuki M."/>
            <person name="Suzuki K.-i.T."/>
            <person name="Hayashi T."/>
            <person name="Toyoda A."/>
            <person name="Oliveira C."/>
            <person name="Osipova E."/>
            <person name="Leigh N.D."/>
            <person name="Simon A."/>
            <person name="Yun M.H."/>
        </authorList>
    </citation>
    <scope>NUCLEOTIDE SEQUENCE</scope>
    <source>
        <strain evidence="2">20211129_DDA</strain>
        <tissue evidence="2">Liver</tissue>
    </source>
</reference>
<feature type="compositionally biased region" description="Basic and acidic residues" evidence="1">
    <location>
        <begin position="34"/>
        <end position="49"/>
    </location>
</feature>
<name>A0AAV7VUU1_PLEWA</name>